<evidence type="ECO:0000313" key="1">
    <source>
        <dbReference type="Proteomes" id="UP000095283"/>
    </source>
</evidence>
<sequence length="385" mass="44314">MLSNLIKIIGNQKFGAEQDSKTKHGMNGYSNEYERVCVSGGKWRNGICLLHNIFPVNYARKIPIVLQESNTKKSDIKPSIGSIWPIWSDFHFYLWPPEQCHTVVLCTTPSYSYNINSSYWEGELACRDDKLVFKTYEQTVTVSNGQTEQTYHYLTPLVSLSRSEEVERRYSLEVWSDYDGVEVTDPDKTIFFKVPDEMSVLLLTSSFSNEMKMSDDGLDYIRSRNTESHKTTSSLFFEGQLTAEEIGEELDCCPKPWIFENFLSSDDWFASRHHLRYTQYTLRKALGNTNCRNVPEKDTERQYSIKVEMGANCDWLRICFETNDATEGMCMDPKRSLDLIYGHHVYIPTDSDSARQFGTVASDLRSIRLSFRANNVVCVACLLSI</sequence>
<dbReference type="Proteomes" id="UP000095283">
    <property type="component" value="Unplaced"/>
</dbReference>
<reference evidence="2" key="1">
    <citation type="submission" date="2016-11" db="UniProtKB">
        <authorList>
            <consortium name="WormBaseParasite"/>
        </authorList>
    </citation>
    <scope>IDENTIFICATION</scope>
</reference>
<keyword evidence="1" id="KW-1185">Reference proteome</keyword>
<evidence type="ECO:0000313" key="2">
    <source>
        <dbReference type="WBParaSite" id="Hba_08406"/>
    </source>
</evidence>
<name>A0A1I7WTC4_HETBA</name>
<dbReference type="WBParaSite" id="Hba_08406">
    <property type="protein sequence ID" value="Hba_08406"/>
    <property type="gene ID" value="Hba_08406"/>
</dbReference>
<protein>
    <submittedName>
        <fullName evidence="2">FBA_1 domain-containing protein</fullName>
    </submittedName>
</protein>
<accession>A0A1I7WTC4</accession>
<organism evidence="1 2">
    <name type="scientific">Heterorhabditis bacteriophora</name>
    <name type="common">Entomopathogenic nematode worm</name>
    <dbReference type="NCBI Taxonomy" id="37862"/>
    <lineage>
        <taxon>Eukaryota</taxon>
        <taxon>Metazoa</taxon>
        <taxon>Ecdysozoa</taxon>
        <taxon>Nematoda</taxon>
        <taxon>Chromadorea</taxon>
        <taxon>Rhabditida</taxon>
        <taxon>Rhabditina</taxon>
        <taxon>Rhabditomorpha</taxon>
        <taxon>Strongyloidea</taxon>
        <taxon>Heterorhabditidae</taxon>
        <taxon>Heterorhabditis</taxon>
    </lineage>
</organism>
<dbReference type="AlphaFoldDB" id="A0A1I7WTC4"/>
<proteinExistence type="predicted"/>